<proteinExistence type="predicted"/>
<gene>
    <name evidence="2" type="ORF">GALL_437190</name>
</gene>
<evidence type="ECO:0000256" key="1">
    <source>
        <dbReference type="SAM" id="Phobius"/>
    </source>
</evidence>
<keyword evidence="1" id="KW-0472">Membrane</keyword>
<feature type="transmembrane region" description="Helical" evidence="1">
    <location>
        <begin position="48"/>
        <end position="67"/>
    </location>
</feature>
<organism evidence="2">
    <name type="scientific">mine drainage metagenome</name>
    <dbReference type="NCBI Taxonomy" id="410659"/>
    <lineage>
        <taxon>unclassified sequences</taxon>
        <taxon>metagenomes</taxon>
        <taxon>ecological metagenomes</taxon>
    </lineage>
</organism>
<dbReference type="EMBL" id="MLJW01002441">
    <property type="protein sequence ID" value="OIQ74628.1"/>
    <property type="molecule type" value="Genomic_DNA"/>
</dbReference>
<feature type="transmembrane region" description="Helical" evidence="1">
    <location>
        <begin position="79"/>
        <end position="96"/>
    </location>
</feature>
<evidence type="ECO:0000313" key="2">
    <source>
        <dbReference type="EMBL" id="OIQ74628.1"/>
    </source>
</evidence>
<keyword evidence="1" id="KW-1133">Transmembrane helix</keyword>
<dbReference type="AlphaFoldDB" id="A0A1J5Q3Z4"/>
<keyword evidence="1" id="KW-0812">Transmembrane</keyword>
<comment type="caution">
    <text evidence="2">The sequence shown here is derived from an EMBL/GenBank/DDBJ whole genome shotgun (WGS) entry which is preliminary data.</text>
</comment>
<accession>A0A1J5Q3Z4</accession>
<sequence>MLLFAAACFGHGLGGQFAFSLLVVFLARRSVVGLVLAFVAALLMDGPALGYGAFSVLCLSWVLWGPLPPAVALSRRFRWAFYPVHLAVLVVARAVMV</sequence>
<protein>
    <submittedName>
        <fullName evidence="2">Uncharacterized protein</fullName>
    </submittedName>
</protein>
<name>A0A1J5Q3Z4_9ZZZZ</name>
<reference evidence="2" key="1">
    <citation type="submission" date="2016-10" db="EMBL/GenBank/DDBJ databases">
        <title>Sequence of Gallionella enrichment culture.</title>
        <authorList>
            <person name="Poehlein A."/>
            <person name="Muehling M."/>
            <person name="Daniel R."/>
        </authorList>
    </citation>
    <scope>NUCLEOTIDE SEQUENCE</scope>
</reference>